<dbReference type="Proteomes" id="UP000076268">
    <property type="component" value="Unassembled WGS sequence"/>
</dbReference>
<keyword evidence="2" id="KW-1185">Reference proteome</keyword>
<comment type="caution">
    <text evidence="1">The sequence shown here is derived from an EMBL/GenBank/DDBJ whole genome shotgun (WGS) entry which is preliminary data.</text>
</comment>
<proteinExistence type="predicted"/>
<accession>A0A154BU78</accession>
<sequence>MKWLAAFGLLLVFAYAIYQMNIYVQFRYQRRDDNDNVFIRVYAWRGILSYVIKVPVVQVDWQDEMLWFESEMKETKGNKRINTVFERHLIKKVVDFILYHPRRFRRLIEKFRTKLLQTKLIVRELHNKVRFDRFHCQVRFGLEDAAATGMLAGAFWMLKGLVSNTLRNQMTSGVCPVFTMTPVFGKDILVIDLECILRIRLGNIIKALYKADKQGGNNRG</sequence>
<dbReference type="Pfam" id="PF11167">
    <property type="entry name" value="DUF2953"/>
    <property type="match status" value="1"/>
</dbReference>
<gene>
    <name evidence="1" type="ORF">AXX12_05065</name>
</gene>
<dbReference type="EMBL" id="LSGP01000013">
    <property type="protein sequence ID" value="KYZ77481.1"/>
    <property type="molecule type" value="Genomic_DNA"/>
</dbReference>
<evidence type="ECO:0008006" key="3">
    <source>
        <dbReference type="Google" id="ProtNLM"/>
    </source>
</evidence>
<evidence type="ECO:0000313" key="2">
    <source>
        <dbReference type="Proteomes" id="UP000076268"/>
    </source>
</evidence>
<protein>
    <recommendedName>
        <fullName evidence="3">DUF2953 domain-containing protein</fullName>
    </recommendedName>
</protein>
<organism evidence="1 2">
    <name type="scientific">Anaerosporomusa subterranea</name>
    <dbReference type="NCBI Taxonomy" id="1794912"/>
    <lineage>
        <taxon>Bacteria</taxon>
        <taxon>Bacillati</taxon>
        <taxon>Bacillota</taxon>
        <taxon>Negativicutes</taxon>
        <taxon>Acetonemataceae</taxon>
        <taxon>Anaerosporomusa</taxon>
    </lineage>
</organism>
<name>A0A154BU78_ANASB</name>
<dbReference type="AlphaFoldDB" id="A0A154BU78"/>
<dbReference type="STRING" id="1794912.AXX12_05065"/>
<evidence type="ECO:0000313" key="1">
    <source>
        <dbReference type="EMBL" id="KYZ77481.1"/>
    </source>
</evidence>
<reference evidence="1 2" key="1">
    <citation type="submission" date="2016-02" db="EMBL/GenBank/DDBJ databases">
        <title>Anaerosporomusa subterraneum gen. nov., sp. nov., a spore-forming obligate anaerobe isolated from saprolite.</title>
        <authorList>
            <person name="Choi J.K."/>
            <person name="Shah M."/>
            <person name="Yee N."/>
        </authorList>
    </citation>
    <scope>NUCLEOTIDE SEQUENCE [LARGE SCALE GENOMIC DNA]</scope>
    <source>
        <strain evidence="1 2">RU4</strain>
    </source>
</reference>
<dbReference type="InterPro" id="IPR021338">
    <property type="entry name" value="DUF2953"/>
</dbReference>